<gene>
    <name evidence="2" type="ORF">KUTeg_018113</name>
</gene>
<evidence type="ECO:0000313" key="3">
    <source>
        <dbReference type="Proteomes" id="UP001217089"/>
    </source>
</evidence>
<dbReference type="InterPro" id="IPR010487">
    <property type="entry name" value="NGRN/Rrg9"/>
</dbReference>
<feature type="region of interest" description="Disordered" evidence="1">
    <location>
        <begin position="251"/>
        <end position="274"/>
    </location>
</feature>
<accession>A0ABQ9EM90</accession>
<organism evidence="2 3">
    <name type="scientific">Tegillarca granosa</name>
    <name type="common">Malaysian cockle</name>
    <name type="synonym">Anadara granosa</name>
    <dbReference type="NCBI Taxonomy" id="220873"/>
    <lineage>
        <taxon>Eukaryota</taxon>
        <taxon>Metazoa</taxon>
        <taxon>Spiralia</taxon>
        <taxon>Lophotrochozoa</taxon>
        <taxon>Mollusca</taxon>
        <taxon>Bivalvia</taxon>
        <taxon>Autobranchia</taxon>
        <taxon>Pteriomorphia</taxon>
        <taxon>Arcoida</taxon>
        <taxon>Arcoidea</taxon>
        <taxon>Arcidae</taxon>
        <taxon>Tegillarca</taxon>
    </lineage>
</organism>
<reference evidence="2 3" key="1">
    <citation type="submission" date="2022-12" db="EMBL/GenBank/DDBJ databases">
        <title>Chromosome-level genome of Tegillarca granosa.</title>
        <authorList>
            <person name="Kim J."/>
        </authorList>
    </citation>
    <scope>NUCLEOTIDE SEQUENCE [LARGE SCALE GENOMIC DNA]</scope>
    <source>
        <strain evidence="2">Teg-2019</strain>
        <tissue evidence="2">Adductor muscle</tissue>
    </source>
</reference>
<feature type="compositionally biased region" description="Basic and acidic residues" evidence="1">
    <location>
        <begin position="251"/>
        <end position="273"/>
    </location>
</feature>
<comment type="caution">
    <text evidence="2">The sequence shown here is derived from an EMBL/GenBank/DDBJ whole genome shotgun (WGS) entry which is preliminary data.</text>
</comment>
<dbReference type="PANTHER" id="PTHR13475:SF3">
    <property type="entry name" value="NEUGRIN"/>
    <property type="match status" value="1"/>
</dbReference>
<dbReference type="PANTHER" id="PTHR13475">
    <property type="entry name" value="NEUGRIN"/>
    <property type="match status" value="1"/>
</dbReference>
<dbReference type="Pfam" id="PF06413">
    <property type="entry name" value="Neugrin"/>
    <property type="match status" value="1"/>
</dbReference>
<feature type="region of interest" description="Disordered" evidence="1">
    <location>
        <begin position="306"/>
        <end position="332"/>
    </location>
</feature>
<proteinExistence type="predicted"/>
<sequence length="480" mass="55778">MATSPHPLQYFTMQSIKNLHAVFRPCVTAVTITHVRYVRGDRKFQRRSIDNRQFEEDGVLKQLQEIEDVLGTFDPSKEEYQRMELDDRKQLKNIILRKKMFKKPKELSLLTWAAKEQIRFLNSEYPEEWPVDRLVESFPVSRESVIAILKSSYIPRNDAEVIRHDQKVQKHWQTLKKIGKHNSKEDGGPMDPTLNYLLESKKMNLLLHAGGHKSLPMPSQLRTQVRLAGLENKTVKPGPFSKIVLSYEQKVAKKSEKSETKNDEGTNKKDHMAELSNVKDNMKLLESVIETFIPIKKMDNLPLPETVSKSTNKEISESLGSQNKEERTKTVLSRREKRLLKEKDTGLNVNITNIPVEKLQMLDTRKVVHAKIPSEDDNHEEIQQKQKENSEILDELPESEKGNHRELHTLPLRYEETDSGKGEKVHQAYLYDEKHGYQYPLGIVDESLQSIKVPKGKKQKFYRKGDIVYDENGDFLYRIP</sequence>
<dbReference type="EMBL" id="JARBDR010000903">
    <property type="protein sequence ID" value="KAJ8304530.1"/>
    <property type="molecule type" value="Genomic_DNA"/>
</dbReference>
<keyword evidence="3" id="KW-1185">Reference proteome</keyword>
<evidence type="ECO:0008006" key="4">
    <source>
        <dbReference type="Google" id="ProtNLM"/>
    </source>
</evidence>
<protein>
    <recommendedName>
        <fullName evidence="4">Neugrin</fullName>
    </recommendedName>
</protein>
<name>A0ABQ9EM90_TEGGR</name>
<dbReference type="Proteomes" id="UP001217089">
    <property type="component" value="Unassembled WGS sequence"/>
</dbReference>
<evidence type="ECO:0000256" key="1">
    <source>
        <dbReference type="SAM" id="MobiDB-lite"/>
    </source>
</evidence>
<evidence type="ECO:0000313" key="2">
    <source>
        <dbReference type="EMBL" id="KAJ8304530.1"/>
    </source>
</evidence>